<keyword evidence="4" id="KW-1185">Reference proteome</keyword>
<dbReference type="InterPro" id="IPR013320">
    <property type="entry name" value="ConA-like_dom_sf"/>
</dbReference>
<reference evidence="3" key="1">
    <citation type="submission" date="2023-06" db="EMBL/GenBank/DDBJ databases">
        <authorList>
            <person name="Delattre M."/>
        </authorList>
    </citation>
    <scope>NUCLEOTIDE SEQUENCE</scope>
    <source>
        <strain evidence="3">AF72</strain>
    </source>
</reference>
<feature type="compositionally biased region" description="Polar residues" evidence="1">
    <location>
        <begin position="655"/>
        <end position="665"/>
    </location>
</feature>
<dbReference type="Pfam" id="PF00629">
    <property type="entry name" value="MAM"/>
    <property type="match status" value="1"/>
</dbReference>
<accession>A0AA36D6V7</accession>
<comment type="caution">
    <text evidence="3">The sequence shown here is derived from an EMBL/GenBank/DDBJ whole genome shotgun (WGS) entry which is preliminary data.</text>
</comment>
<evidence type="ECO:0000313" key="4">
    <source>
        <dbReference type="Proteomes" id="UP001177023"/>
    </source>
</evidence>
<dbReference type="SMART" id="SM00137">
    <property type="entry name" value="MAM"/>
    <property type="match status" value="1"/>
</dbReference>
<evidence type="ECO:0000256" key="1">
    <source>
        <dbReference type="SAM" id="MobiDB-lite"/>
    </source>
</evidence>
<feature type="compositionally biased region" description="Gly residues" evidence="1">
    <location>
        <begin position="860"/>
        <end position="872"/>
    </location>
</feature>
<dbReference type="InterPro" id="IPR000998">
    <property type="entry name" value="MAM_dom"/>
</dbReference>
<dbReference type="GO" id="GO:0016020">
    <property type="term" value="C:membrane"/>
    <property type="evidence" value="ECO:0007669"/>
    <property type="project" value="InterPro"/>
</dbReference>
<feature type="compositionally biased region" description="Low complexity" evidence="1">
    <location>
        <begin position="398"/>
        <end position="422"/>
    </location>
</feature>
<feature type="compositionally biased region" description="Polar residues" evidence="1">
    <location>
        <begin position="695"/>
        <end position="705"/>
    </location>
</feature>
<dbReference type="PROSITE" id="PS50060">
    <property type="entry name" value="MAM_2"/>
    <property type="match status" value="1"/>
</dbReference>
<protein>
    <recommendedName>
        <fullName evidence="2">MAM domain-containing protein</fullName>
    </recommendedName>
</protein>
<feature type="compositionally biased region" description="Low complexity" evidence="1">
    <location>
        <begin position="431"/>
        <end position="446"/>
    </location>
</feature>
<feature type="non-terminal residue" evidence="3">
    <location>
        <position position="1"/>
    </location>
</feature>
<evidence type="ECO:0000313" key="3">
    <source>
        <dbReference type="EMBL" id="CAJ0581831.1"/>
    </source>
</evidence>
<feature type="region of interest" description="Disordered" evidence="1">
    <location>
        <begin position="857"/>
        <end position="879"/>
    </location>
</feature>
<feature type="region of interest" description="Disordered" evidence="1">
    <location>
        <begin position="903"/>
        <end position="923"/>
    </location>
</feature>
<evidence type="ECO:0000259" key="2">
    <source>
        <dbReference type="PROSITE" id="PS50060"/>
    </source>
</evidence>
<dbReference type="AlphaFoldDB" id="A0AA36D6V7"/>
<dbReference type="Proteomes" id="UP001177023">
    <property type="component" value="Unassembled WGS sequence"/>
</dbReference>
<dbReference type="SUPFAM" id="SSF49899">
    <property type="entry name" value="Concanavalin A-like lectins/glucanases"/>
    <property type="match status" value="2"/>
</dbReference>
<sequence>MRGLLRLLALWLAVHRASTEINSSSDLNCDFSTNCLWRNGTNGVEDSGEFAPGTSLQMDDYHKVTALRTDRDDPFIYSSAFGGRQTALLVSDVVSCQLGGASLKYWYWKTGSDVKLDICVRQPPGSRDPANLKCYDGLASTHAQQWIYRSVEFPPISQPFELVFRATFTAPMDIIALDDIFYDAILCSERLAVEGGYDARKNIFMSSTSKNEAFQAPTSDEVELEREIGGSQVSAQRQQQQGHLRELQKLQAYSDELMWLGKLPTQLNELRKLRNESRKLRKLEPSSDELQGIGELYDASKKLEELQESIPKTENSSDQLCELQSHLLSSLYPFLQAAQAGLASHAKRTRRSPPTISVEGWKKLRESGNLGKQTLLVVSEDVQVVEPDNDITPVTMGPEMTTASSATTTEEVTSTSEAPETPKNWPDEELLTTSSESPVTSPPTTMSPEQNMANMVALLKGVAPVLPYVPTLVQTLQALDPRAQAQGVQAPQAFGEKLLDGVSPIIPINAPAPSLSLLPTPASTVDNSESLIKLAKQFGIFGEEPDVGLPAQPTFAPEIPVPRGLGTVAGSEFSDQLEALVSSNPGIGKLLGAKDTVAGSAFSQSFPGLLPTATRDTVAGVKNSQFPESLPTVTSDTVSGAQNRQFSGAFPTAPGPQNSQFSGSFPDTVGAKHTVPSPKSKPENNLFGFERIRPGTTTPLPNYSTIYPPKVNNMKQLEKQNQETAEVLQNAIDEEGVDLSVLSEAQLAQLAEIHRKIFAHKSATTEPTLVVYKKRSNGQGTAEMEKRFREIASKLPPDVLKDLKMLKDIPNLDELVQGLDTSLITKPGGFAKLKQQFIERLMRRTMGLPMMGPLASNSGGTEGAGGGFGGTTNGFDTVPEPPRVPDFGSSLFQADQGLRKSTLAAPSFSESIDPPAPPRSPFDESHFGYSRASAAKTAAIGPNDATPRLTGPRLGPAYDPRCPPVDCTFDLNMFCDYVNAVVDSDLLGVREGAKEWQLAREKVENTLTGISKDLSGRGSYIWAGGVDEPKDMFVLSSRAPLTLPAASRLDFFVHIAGVAGRLRVCFDSLQQCPFEVSHRQIGVHARQWNNFFVTVPEGSHTIHFVADGLRKNYVVGLDHIQLLSKYGQSAQPC</sequence>
<gene>
    <name evidence="3" type="ORF">MSPICULIGERA_LOCUS19985</name>
</gene>
<feature type="region of interest" description="Disordered" evidence="1">
    <location>
        <begin position="644"/>
        <end position="705"/>
    </location>
</feature>
<organism evidence="3 4">
    <name type="scientific">Mesorhabditis spiculigera</name>
    <dbReference type="NCBI Taxonomy" id="96644"/>
    <lineage>
        <taxon>Eukaryota</taxon>
        <taxon>Metazoa</taxon>
        <taxon>Ecdysozoa</taxon>
        <taxon>Nematoda</taxon>
        <taxon>Chromadorea</taxon>
        <taxon>Rhabditida</taxon>
        <taxon>Rhabditina</taxon>
        <taxon>Rhabditomorpha</taxon>
        <taxon>Rhabditoidea</taxon>
        <taxon>Rhabditidae</taxon>
        <taxon>Mesorhabditinae</taxon>
        <taxon>Mesorhabditis</taxon>
    </lineage>
</organism>
<feature type="domain" description="MAM" evidence="2">
    <location>
        <begin position="27"/>
        <end position="189"/>
    </location>
</feature>
<dbReference type="EMBL" id="CATQJA010002663">
    <property type="protein sequence ID" value="CAJ0581831.1"/>
    <property type="molecule type" value="Genomic_DNA"/>
</dbReference>
<dbReference type="Gene3D" id="2.60.120.200">
    <property type="match status" value="2"/>
</dbReference>
<feature type="region of interest" description="Disordered" evidence="1">
    <location>
        <begin position="389"/>
        <end position="446"/>
    </location>
</feature>
<proteinExistence type="predicted"/>
<name>A0AA36D6V7_9BILA</name>